<feature type="domain" description="Response regulatory" evidence="3">
    <location>
        <begin position="16"/>
        <end position="133"/>
    </location>
</feature>
<dbReference type="OrthoDB" id="9800897at2"/>
<sequence>MPSGSFSSFPSRSRGTILVVEDERDLVALLQDELSMQGYKVVAAENGSEGLELLQVHEPDLIICDRMMPSMSGSELLARIRGVFPQYRDVPFIFLTALNDQRDRDEVVDLKPYAYLGKPVDFDQLQKTVEGALATRL</sequence>
<dbReference type="Pfam" id="PF00072">
    <property type="entry name" value="Response_reg"/>
    <property type="match status" value="1"/>
</dbReference>
<gene>
    <name evidence="4" type="ORF">A11S_1169</name>
</gene>
<dbReference type="PROSITE" id="PS50110">
    <property type="entry name" value="RESPONSE_REGULATORY"/>
    <property type="match status" value="1"/>
</dbReference>
<organism evidence="4 5">
    <name type="scientific">Micavibrio aeruginosavorus EPB</name>
    <dbReference type="NCBI Taxonomy" id="349215"/>
    <lineage>
        <taxon>Bacteria</taxon>
        <taxon>Pseudomonadati</taxon>
        <taxon>Bdellovibrionota</taxon>
        <taxon>Bdellovibrionia</taxon>
        <taxon>Bdellovibrionales</taxon>
        <taxon>Pseudobdellovibrionaceae</taxon>
        <taxon>Micavibrio</taxon>
    </lineage>
</organism>
<evidence type="ECO:0000256" key="1">
    <source>
        <dbReference type="ARBA" id="ARBA00022553"/>
    </source>
</evidence>
<evidence type="ECO:0000256" key="2">
    <source>
        <dbReference type="PROSITE-ProRule" id="PRU00169"/>
    </source>
</evidence>
<reference evidence="4 5" key="1">
    <citation type="journal article" date="2013" name="ISME J.">
        <title>By their genes ye shall know them: genomic signatures of predatory bacteria.</title>
        <authorList>
            <person name="Pasternak Z."/>
            <person name="Pietrokovski S."/>
            <person name="Rotem O."/>
            <person name="Gophna U."/>
            <person name="Lurie-Weinberger M.N."/>
            <person name="Jurkevitch E."/>
        </authorList>
    </citation>
    <scope>NUCLEOTIDE SEQUENCE [LARGE SCALE GENOMIC DNA]</scope>
    <source>
        <strain evidence="4">EPB</strain>
    </source>
</reference>
<dbReference type="CDD" id="cd17574">
    <property type="entry name" value="REC_OmpR"/>
    <property type="match status" value="1"/>
</dbReference>
<evidence type="ECO:0000259" key="3">
    <source>
        <dbReference type="PROSITE" id="PS50110"/>
    </source>
</evidence>
<protein>
    <submittedName>
        <fullName evidence="4">Putative two-component system response regulator transcriptional regulatory protein</fullName>
    </submittedName>
</protein>
<dbReference type="AlphaFoldDB" id="M4VFM0"/>
<dbReference type="InterPro" id="IPR050595">
    <property type="entry name" value="Bact_response_regulator"/>
</dbReference>
<accession>M4VFM0</accession>
<name>M4VFM0_9BACT</name>
<dbReference type="SMART" id="SM00448">
    <property type="entry name" value="REC"/>
    <property type="match status" value="1"/>
</dbReference>
<dbReference type="SUPFAM" id="SSF52172">
    <property type="entry name" value="CheY-like"/>
    <property type="match status" value="1"/>
</dbReference>
<dbReference type="EMBL" id="CP003538">
    <property type="protein sequence ID" value="AGH97983.1"/>
    <property type="molecule type" value="Genomic_DNA"/>
</dbReference>
<evidence type="ECO:0000313" key="5">
    <source>
        <dbReference type="Proteomes" id="UP000011932"/>
    </source>
</evidence>
<dbReference type="PANTHER" id="PTHR44591">
    <property type="entry name" value="STRESS RESPONSE REGULATOR PROTEIN 1"/>
    <property type="match status" value="1"/>
</dbReference>
<dbReference type="KEGG" id="man:A11S_1169"/>
<dbReference type="Proteomes" id="UP000011932">
    <property type="component" value="Chromosome"/>
</dbReference>
<dbReference type="InterPro" id="IPR011006">
    <property type="entry name" value="CheY-like_superfamily"/>
</dbReference>
<evidence type="ECO:0000313" key="4">
    <source>
        <dbReference type="EMBL" id="AGH97983.1"/>
    </source>
</evidence>
<dbReference type="Gene3D" id="3.40.50.2300">
    <property type="match status" value="1"/>
</dbReference>
<feature type="modified residue" description="4-aspartylphosphate" evidence="2">
    <location>
        <position position="65"/>
    </location>
</feature>
<dbReference type="RefSeq" id="WP_015467521.1">
    <property type="nucleotide sequence ID" value="NC_020812.1"/>
</dbReference>
<dbReference type="InterPro" id="IPR001789">
    <property type="entry name" value="Sig_transdc_resp-reg_receiver"/>
</dbReference>
<dbReference type="HOGENOM" id="CLU_000445_69_17_5"/>
<dbReference type="PANTHER" id="PTHR44591:SF18">
    <property type="entry name" value="REGULATORY PROTEIN"/>
    <property type="match status" value="1"/>
</dbReference>
<dbReference type="GO" id="GO:0000160">
    <property type="term" value="P:phosphorelay signal transduction system"/>
    <property type="evidence" value="ECO:0007669"/>
    <property type="project" value="InterPro"/>
</dbReference>
<dbReference type="STRING" id="349215.A11S_1169"/>
<proteinExistence type="predicted"/>
<keyword evidence="1 2" id="KW-0597">Phosphoprotein</keyword>